<accession>A0A438D2Q0</accession>
<dbReference type="AlphaFoldDB" id="A0A438D2Q0"/>
<evidence type="ECO:0000313" key="2">
    <source>
        <dbReference type="Proteomes" id="UP000288805"/>
    </source>
</evidence>
<protein>
    <submittedName>
        <fullName evidence="1">Uncharacterized protein</fullName>
    </submittedName>
</protein>
<dbReference type="EMBL" id="QGNW01001828">
    <property type="protein sequence ID" value="RVW29711.1"/>
    <property type="molecule type" value="Genomic_DNA"/>
</dbReference>
<name>A0A438D2Q0_VITVI</name>
<evidence type="ECO:0000313" key="1">
    <source>
        <dbReference type="EMBL" id="RVW29711.1"/>
    </source>
</evidence>
<sequence>MKDSFFQEMLEIYDAKDSRVLAEFVLMMVICSRELHCAQLKTDVVYAKFPRASNKILAYSALYQYLQSLDRKNLKEVEESVRQNLLQMSKLRSNSKNCKEAANQHRQFKEYQCKFGENAYEVALPQGKPDGENCWLNEDEFIEIDADKRQAAKMENHSKMSSL</sequence>
<reference evidence="1 2" key="1">
    <citation type="journal article" date="2018" name="PLoS Genet.">
        <title>Population sequencing reveals clonal diversity and ancestral inbreeding in the grapevine cultivar Chardonnay.</title>
        <authorList>
            <person name="Roach M.J."/>
            <person name="Johnson D.L."/>
            <person name="Bohlmann J."/>
            <person name="van Vuuren H.J."/>
            <person name="Jones S.J."/>
            <person name="Pretorius I.S."/>
            <person name="Schmidt S.A."/>
            <person name="Borneman A.R."/>
        </authorList>
    </citation>
    <scope>NUCLEOTIDE SEQUENCE [LARGE SCALE GENOMIC DNA]</scope>
    <source>
        <strain evidence="2">cv. Chardonnay</strain>
        <tissue evidence="1">Leaf</tissue>
    </source>
</reference>
<dbReference type="Proteomes" id="UP000288805">
    <property type="component" value="Unassembled WGS sequence"/>
</dbReference>
<organism evidence="1 2">
    <name type="scientific">Vitis vinifera</name>
    <name type="common">Grape</name>
    <dbReference type="NCBI Taxonomy" id="29760"/>
    <lineage>
        <taxon>Eukaryota</taxon>
        <taxon>Viridiplantae</taxon>
        <taxon>Streptophyta</taxon>
        <taxon>Embryophyta</taxon>
        <taxon>Tracheophyta</taxon>
        <taxon>Spermatophyta</taxon>
        <taxon>Magnoliopsida</taxon>
        <taxon>eudicotyledons</taxon>
        <taxon>Gunneridae</taxon>
        <taxon>Pentapetalae</taxon>
        <taxon>rosids</taxon>
        <taxon>Vitales</taxon>
        <taxon>Vitaceae</taxon>
        <taxon>Viteae</taxon>
        <taxon>Vitis</taxon>
    </lineage>
</organism>
<proteinExistence type="predicted"/>
<comment type="caution">
    <text evidence="1">The sequence shown here is derived from an EMBL/GenBank/DDBJ whole genome shotgun (WGS) entry which is preliminary data.</text>
</comment>
<gene>
    <name evidence="1" type="ORF">CK203_105778</name>
</gene>